<proteinExistence type="predicted"/>
<keyword evidence="2" id="KW-0812">Transmembrane</keyword>
<organism evidence="4 5">
    <name type="scientific">Synchytrium endobioticum</name>
    <dbReference type="NCBI Taxonomy" id="286115"/>
    <lineage>
        <taxon>Eukaryota</taxon>
        <taxon>Fungi</taxon>
        <taxon>Fungi incertae sedis</taxon>
        <taxon>Chytridiomycota</taxon>
        <taxon>Chytridiomycota incertae sedis</taxon>
        <taxon>Chytridiomycetes</taxon>
        <taxon>Synchytriales</taxon>
        <taxon>Synchytriaceae</taxon>
        <taxon>Synchytrium</taxon>
    </lineage>
</organism>
<dbReference type="AlphaFoldDB" id="A0A507D0S3"/>
<keyword evidence="2" id="KW-0472">Membrane</keyword>
<dbReference type="GO" id="GO:0031499">
    <property type="term" value="C:TRAMP complex"/>
    <property type="evidence" value="ECO:0007669"/>
    <property type="project" value="TreeGrafter"/>
</dbReference>
<dbReference type="InterPro" id="IPR045862">
    <property type="entry name" value="Trf4-like"/>
</dbReference>
<feature type="region of interest" description="Disordered" evidence="1">
    <location>
        <begin position="45"/>
        <end position="83"/>
    </location>
</feature>
<dbReference type="SUPFAM" id="SSF81631">
    <property type="entry name" value="PAP/OAS1 substrate-binding domain"/>
    <property type="match status" value="1"/>
</dbReference>
<dbReference type="PANTHER" id="PTHR23092">
    <property type="entry name" value="POLY(A) RNA POLYMERASE"/>
    <property type="match status" value="1"/>
</dbReference>
<dbReference type="SUPFAM" id="SSF81301">
    <property type="entry name" value="Nucleotidyltransferase"/>
    <property type="match status" value="1"/>
</dbReference>
<evidence type="ECO:0000259" key="3">
    <source>
        <dbReference type="Pfam" id="PF22600"/>
    </source>
</evidence>
<feature type="compositionally biased region" description="Polar residues" evidence="1">
    <location>
        <begin position="637"/>
        <end position="656"/>
    </location>
</feature>
<evidence type="ECO:0000256" key="2">
    <source>
        <dbReference type="SAM" id="Phobius"/>
    </source>
</evidence>
<dbReference type="Gene3D" id="3.30.460.10">
    <property type="entry name" value="Beta Polymerase, domain 2"/>
    <property type="match status" value="1"/>
</dbReference>
<dbReference type="InterPro" id="IPR054708">
    <property type="entry name" value="MTPAP-like_central"/>
</dbReference>
<dbReference type="OrthoDB" id="273917at2759"/>
<accession>A0A507D0S3</accession>
<dbReference type="GO" id="GO:0031123">
    <property type="term" value="P:RNA 3'-end processing"/>
    <property type="evidence" value="ECO:0007669"/>
    <property type="project" value="TreeGrafter"/>
</dbReference>
<evidence type="ECO:0000313" key="4">
    <source>
        <dbReference type="EMBL" id="TPX45043.1"/>
    </source>
</evidence>
<evidence type="ECO:0000313" key="5">
    <source>
        <dbReference type="Proteomes" id="UP000320475"/>
    </source>
</evidence>
<dbReference type="Gene3D" id="1.10.1410.10">
    <property type="match status" value="1"/>
</dbReference>
<feature type="transmembrane region" description="Helical" evidence="2">
    <location>
        <begin position="435"/>
        <end position="455"/>
    </location>
</feature>
<dbReference type="CDD" id="cd05402">
    <property type="entry name" value="NT_PAP_TUTase"/>
    <property type="match status" value="1"/>
</dbReference>
<sequence>MVPKRRARISQSKKRDARTNFFFLLMRSAGITVANMYYKEKEGPDDAKAFMPDPADQTQSADGPQSEMTEQRPSFRFPDFKPEQMNRGANPRLAKVLHELSGYEASAKETRILKEYVARVGVYTKGGLILGSVASYFYVRRKKPHWGFFSKLLSTMAGSAVGTTVGMATGLGTGKDLRVALSGTDMGRRIERGLSSSINMAIQLQTIRVREWRHHAGVLMFEREDLCDNRPPWHFKVDNHFITLPAMQVPWMRSLDTKSIKNPTFEQYLSMELECFSHFISPTDIEKQQRDEAIARVSHLIVDITNNWIRDSRVDDVKVIVHGSSATQLYLPDADVDLVVSSNAIGYMENSYLFHLANEIRAVNGIRSVQYIPASVPIIKLVDARTNIPFDISTRNPFPRTVEWVEAVCKEEPRIYPVALYIKLFCVANRIEQPFTGGLGGLTIVVMIVTLIRLYHNLKPDKHKRPTLGDLLLSFFAYYDSFDYRCMIDCGSAPIGHRPADIKPKSFQMSRHEVVFLHPLDECTCISSPTKLYAIQPVITRARWILEGIRNHNVIVGQSVLVQLLNGLHLGNLARRQETRRMPAAHRIPPPMPKPTIPVLPPLPAQVSSQHSNGRADIRTLQSRPMFKIKGVATPIITQGNETSPSASISPKTSADVTLGKRKSVVEEEEEVLHEGDNQHHKRQARQ</sequence>
<feature type="domain" description="Poly(A) RNA polymerase mitochondrial-like central palm" evidence="3">
    <location>
        <begin position="270"/>
        <end position="397"/>
    </location>
</feature>
<protein>
    <recommendedName>
        <fullName evidence="3">Poly(A) RNA polymerase mitochondrial-like central palm domain-containing protein</fullName>
    </recommendedName>
</protein>
<dbReference type="InterPro" id="IPR043519">
    <property type="entry name" value="NT_sf"/>
</dbReference>
<feature type="region of interest" description="Disordered" evidence="1">
    <location>
        <begin position="637"/>
        <end position="687"/>
    </location>
</feature>
<dbReference type="Proteomes" id="UP000320475">
    <property type="component" value="Unassembled WGS sequence"/>
</dbReference>
<comment type="caution">
    <text evidence="4">The sequence shown here is derived from an EMBL/GenBank/DDBJ whole genome shotgun (WGS) entry which is preliminary data.</text>
</comment>
<keyword evidence="2" id="KW-1133">Transmembrane helix</keyword>
<gene>
    <name evidence="4" type="ORF">SeLEV6574_g04126</name>
</gene>
<dbReference type="Pfam" id="PF22600">
    <property type="entry name" value="MTPAP-like_central"/>
    <property type="match status" value="1"/>
</dbReference>
<dbReference type="GO" id="GO:0003729">
    <property type="term" value="F:mRNA binding"/>
    <property type="evidence" value="ECO:0007669"/>
    <property type="project" value="TreeGrafter"/>
</dbReference>
<dbReference type="GO" id="GO:0005730">
    <property type="term" value="C:nucleolus"/>
    <property type="evidence" value="ECO:0007669"/>
    <property type="project" value="TreeGrafter"/>
</dbReference>
<name>A0A507D0S3_9FUNG</name>
<dbReference type="PANTHER" id="PTHR23092:SF15">
    <property type="entry name" value="INACTIVE NON-CANONICAL POLY(A) RNA POLYMERASE PROTEIN TRF4-2-RELATED"/>
    <property type="match status" value="1"/>
</dbReference>
<reference evidence="4 5" key="1">
    <citation type="journal article" date="2019" name="Sci. Rep.">
        <title>Comparative genomics of chytrid fungi reveal insights into the obligate biotrophic and pathogenic lifestyle of Synchytrium endobioticum.</title>
        <authorList>
            <person name="van de Vossenberg B.T.L.H."/>
            <person name="Warris S."/>
            <person name="Nguyen H.D.T."/>
            <person name="van Gent-Pelzer M.P.E."/>
            <person name="Joly D.L."/>
            <person name="van de Geest H.C."/>
            <person name="Bonants P.J.M."/>
            <person name="Smith D.S."/>
            <person name="Levesque C.A."/>
            <person name="van der Lee T.A.J."/>
        </authorList>
    </citation>
    <scope>NUCLEOTIDE SEQUENCE [LARGE SCALE GENOMIC DNA]</scope>
    <source>
        <strain evidence="4 5">LEV6574</strain>
    </source>
</reference>
<dbReference type="GO" id="GO:1990817">
    <property type="term" value="F:poly(A) RNA polymerase activity"/>
    <property type="evidence" value="ECO:0007669"/>
    <property type="project" value="InterPro"/>
</dbReference>
<feature type="transmembrane region" description="Helical" evidence="2">
    <location>
        <begin position="21"/>
        <end position="38"/>
    </location>
</feature>
<dbReference type="VEuPathDB" id="FungiDB:SeMB42_g02676"/>
<dbReference type="GO" id="GO:0010605">
    <property type="term" value="P:negative regulation of macromolecule metabolic process"/>
    <property type="evidence" value="ECO:0007669"/>
    <property type="project" value="UniProtKB-ARBA"/>
</dbReference>
<dbReference type="GO" id="GO:0043634">
    <property type="term" value="P:polyadenylation-dependent ncRNA catabolic process"/>
    <property type="evidence" value="ECO:0007669"/>
    <property type="project" value="TreeGrafter"/>
</dbReference>
<evidence type="ECO:0000256" key="1">
    <source>
        <dbReference type="SAM" id="MobiDB-lite"/>
    </source>
</evidence>
<feature type="compositionally biased region" description="Polar residues" evidence="1">
    <location>
        <begin position="56"/>
        <end position="72"/>
    </location>
</feature>
<dbReference type="EMBL" id="QEAM01000157">
    <property type="protein sequence ID" value="TPX45043.1"/>
    <property type="molecule type" value="Genomic_DNA"/>
</dbReference>